<dbReference type="Proteomes" id="UP000183975">
    <property type="component" value="Unassembled WGS sequence"/>
</dbReference>
<proteinExistence type="predicted"/>
<protein>
    <submittedName>
        <fullName evidence="1">Uncharacterized protein</fullName>
    </submittedName>
</protein>
<gene>
    <name evidence="1" type="ORF">SAMN02745138_00775</name>
</gene>
<keyword evidence="2" id="KW-1185">Reference proteome</keyword>
<dbReference type="OrthoDB" id="1937026at2"/>
<accession>A0A1M6N616</accession>
<organism evidence="1 2">
    <name type="scientific">Anaerotignum lactatifermentans DSM 14214</name>
    <dbReference type="NCBI Taxonomy" id="1121323"/>
    <lineage>
        <taxon>Bacteria</taxon>
        <taxon>Bacillati</taxon>
        <taxon>Bacillota</taxon>
        <taxon>Clostridia</taxon>
        <taxon>Lachnospirales</taxon>
        <taxon>Anaerotignaceae</taxon>
        <taxon>Anaerotignum</taxon>
    </lineage>
</organism>
<sequence length="111" mass="12837">MKIKYVLKSKADFQKWVTIGNVFAKSLCPVNEVLKQYNNLTASQRTAIKKQFSEYDDIRRQKIPKEENTNAWEIGIMVDANILACEYDIDPLTVVLCINPICRPNEKIMVK</sequence>
<reference evidence="1 2" key="1">
    <citation type="submission" date="2016-11" db="EMBL/GenBank/DDBJ databases">
        <authorList>
            <person name="Jaros S."/>
            <person name="Januszkiewicz K."/>
            <person name="Wedrychowicz H."/>
        </authorList>
    </citation>
    <scope>NUCLEOTIDE SEQUENCE [LARGE SCALE GENOMIC DNA]</scope>
    <source>
        <strain evidence="1 2">DSM 14214</strain>
    </source>
</reference>
<evidence type="ECO:0000313" key="1">
    <source>
        <dbReference type="EMBL" id="SHJ91063.1"/>
    </source>
</evidence>
<dbReference type="RefSeq" id="WP_072849380.1">
    <property type="nucleotide sequence ID" value="NZ_FRAH01000009.1"/>
</dbReference>
<dbReference type="AlphaFoldDB" id="A0A1M6N616"/>
<evidence type="ECO:0000313" key="2">
    <source>
        <dbReference type="Proteomes" id="UP000183975"/>
    </source>
</evidence>
<name>A0A1M6N616_9FIRM</name>
<dbReference type="EMBL" id="FRAH01000009">
    <property type="protein sequence ID" value="SHJ91063.1"/>
    <property type="molecule type" value="Genomic_DNA"/>
</dbReference>